<dbReference type="Pfam" id="PF22807">
    <property type="entry name" value="TrAA12"/>
    <property type="match status" value="2"/>
</dbReference>
<dbReference type="InterPro" id="IPR011042">
    <property type="entry name" value="6-blade_b-propeller_TolB-like"/>
</dbReference>
<sequence length="522" mass="55457">MMRYVILGTSVLSLSLGLGASAQEATFDLSQQIGPNPVLPDPSPSLIPDLKVAEVVGWKDGETPAVADGLKVTAYAKDLANPRTVHTLPNGDVLVVQSRGPTGEPTSRPKDFIRDWIMSIAHGGGEQKESNIITLLRDTNRDGTVDERRDLLKKLDSPFGLAWIDNTLYVATTSAILAYPYELGQNEISAQPKTLTPLPGGPINHHWTKDLALSPDGRTLYVSVGSNSNIVENGLEAEKGRAAIWQVDRQTGAARVFASGLRNPNGLAFNPETGALWTVVNERDELGPNLVPDYMTSVEDGAFYGWPWSYYGNRVDARVHPPRPDMVEKAVQPDYALSSHVAALGLTFSMNSALPATYANGALIGEHGSWNRDSFNGYKVIFVPFQNGKPSGKAQDVVTGFLQGDQAKGRPVGVGIDGTGALLVADDAGNTVWRVASSDGRVTPQPIGTDQVSVNQQLSSPAKTDRLPDGASGIGTEITASTTQAAQPPTSADERLTGQAPLSGQPDKLVPAEMQIAPATGP</sequence>
<feature type="compositionally biased region" description="Low complexity" evidence="1">
    <location>
        <begin position="479"/>
        <end position="491"/>
    </location>
</feature>
<feature type="domain" description="Pyrroloquinoline quinone-dependent pyranose dehydrogenase beta-propeller" evidence="3">
    <location>
        <begin position="329"/>
        <end position="435"/>
    </location>
</feature>
<name>A0A0T7GEY5_NEOGA</name>
<dbReference type="InterPro" id="IPR011041">
    <property type="entry name" value="Quinoprot_gluc/sorb_DH_b-prop"/>
</dbReference>
<dbReference type="RefSeq" id="WP_046632097.1">
    <property type="nucleotide sequence ID" value="NZ_CCRK01000002.1"/>
</dbReference>
<keyword evidence="2" id="KW-0732">Signal</keyword>
<feature type="chain" id="PRO_5006683135" evidence="2">
    <location>
        <begin position="23"/>
        <end position="522"/>
    </location>
</feature>
<accession>A0A0T7GEY5</accession>
<feature type="signal peptide" evidence="2">
    <location>
        <begin position="1"/>
        <end position="22"/>
    </location>
</feature>
<feature type="region of interest" description="Disordered" evidence="1">
    <location>
        <begin position="458"/>
        <end position="522"/>
    </location>
</feature>
<gene>
    <name evidence="4" type="ORF">NGAL_HAMBI1189_11110</name>
</gene>
<proteinExistence type="predicted"/>
<dbReference type="AlphaFoldDB" id="A0A0T7GEY5"/>
<dbReference type="Proteomes" id="UP000039660">
    <property type="component" value="Unassembled WGS sequence"/>
</dbReference>
<evidence type="ECO:0000256" key="1">
    <source>
        <dbReference type="SAM" id="MobiDB-lite"/>
    </source>
</evidence>
<evidence type="ECO:0000313" key="5">
    <source>
        <dbReference type="Proteomes" id="UP000039660"/>
    </source>
</evidence>
<evidence type="ECO:0000256" key="2">
    <source>
        <dbReference type="SAM" id="SignalP"/>
    </source>
</evidence>
<dbReference type="PANTHER" id="PTHR19328">
    <property type="entry name" value="HEDGEHOG-INTERACTING PROTEIN"/>
    <property type="match status" value="1"/>
</dbReference>
<organism evidence="4 5">
    <name type="scientific">Neorhizobium galegae bv. officinalis</name>
    <dbReference type="NCBI Taxonomy" id="323656"/>
    <lineage>
        <taxon>Bacteria</taxon>
        <taxon>Pseudomonadati</taxon>
        <taxon>Pseudomonadota</taxon>
        <taxon>Alphaproteobacteria</taxon>
        <taxon>Hyphomicrobiales</taxon>
        <taxon>Rhizobiaceae</taxon>
        <taxon>Rhizobium/Agrobacterium group</taxon>
        <taxon>Neorhizobium</taxon>
    </lineage>
</organism>
<dbReference type="PANTHER" id="PTHR19328:SF55">
    <property type="entry name" value="BLR6566 PROTEIN"/>
    <property type="match status" value="1"/>
</dbReference>
<reference evidence="4 5" key="1">
    <citation type="submission" date="2014-08" db="EMBL/GenBank/DDBJ databases">
        <authorList>
            <person name="Chen Y.-H."/>
        </authorList>
    </citation>
    <scope>NUCLEOTIDE SEQUENCE [LARGE SCALE GENOMIC DNA]</scope>
</reference>
<dbReference type="SUPFAM" id="SSF50952">
    <property type="entry name" value="Soluble quinoprotein glucose dehydrogenase"/>
    <property type="match status" value="1"/>
</dbReference>
<evidence type="ECO:0000313" key="4">
    <source>
        <dbReference type="EMBL" id="CDZ45849.1"/>
    </source>
</evidence>
<evidence type="ECO:0000259" key="3">
    <source>
        <dbReference type="Pfam" id="PF22807"/>
    </source>
</evidence>
<dbReference type="InterPro" id="IPR054539">
    <property type="entry name" value="Beta-prop_PDH"/>
</dbReference>
<dbReference type="Gene3D" id="2.120.10.30">
    <property type="entry name" value="TolB, C-terminal domain"/>
    <property type="match status" value="1"/>
</dbReference>
<dbReference type="EMBL" id="CCRK01000002">
    <property type="protein sequence ID" value="CDZ45849.1"/>
    <property type="molecule type" value="Genomic_DNA"/>
</dbReference>
<feature type="domain" description="Pyrroloquinoline quinone-dependent pyranose dehydrogenase beta-propeller" evidence="3">
    <location>
        <begin position="131"/>
        <end position="286"/>
    </location>
</feature>
<protein>
    <submittedName>
        <fullName evidence="4">L-sorbosone dehydrogenase</fullName>
    </submittedName>
</protein>